<comment type="caution">
    <text evidence="2">The sequence shown here is derived from an EMBL/GenBank/DDBJ whole genome shotgun (WGS) entry which is preliminary data.</text>
</comment>
<dbReference type="SUPFAM" id="SSF54427">
    <property type="entry name" value="NTF2-like"/>
    <property type="match status" value="1"/>
</dbReference>
<feature type="domain" description="SnoaL-like" evidence="1">
    <location>
        <begin position="30"/>
        <end position="124"/>
    </location>
</feature>
<sequence length="144" mass="16335">MVNNATALSREQMVELAKKYFRLVDGEEGSLIDMFTTDCRVFFPKYGTARGPQELAELASGLLKTQKFFRHDFDSMVFTVEGDRLAVEGLVAGESADGRSWPAHPRNEGRYCNVFEFSGGLISRLHIYEDPDFLTEDTARLLWD</sequence>
<evidence type="ECO:0000313" key="3">
    <source>
        <dbReference type="Proteomes" id="UP000033615"/>
    </source>
</evidence>
<dbReference type="Proteomes" id="UP000033615">
    <property type="component" value="Unassembled WGS sequence"/>
</dbReference>
<name>A0A1V4DCL1_9ACTN</name>
<reference evidence="2" key="1">
    <citation type="submission" date="2016-12" db="EMBL/GenBank/DDBJ databases">
        <title>Genome sequence of Streptomyces antioxidans MUSC 164.</title>
        <authorList>
            <person name="Lee L.-H."/>
            <person name="Ser H.-L."/>
        </authorList>
    </citation>
    <scope>NUCLEOTIDE SEQUENCE [LARGE SCALE GENOMIC DNA]</scope>
    <source>
        <strain evidence="2">MUSC 164</strain>
    </source>
</reference>
<accession>A0A1V4DCL1</accession>
<dbReference type="AlphaFoldDB" id="A0A1V4DCL1"/>
<keyword evidence="3" id="KW-1185">Reference proteome</keyword>
<dbReference type="RefSeq" id="WP_046089891.1">
    <property type="nucleotide sequence ID" value="NZ_LAKD02000004.1"/>
</dbReference>
<dbReference type="InterPro" id="IPR037401">
    <property type="entry name" value="SnoaL-like"/>
</dbReference>
<evidence type="ECO:0000313" key="2">
    <source>
        <dbReference type="EMBL" id="OPF83934.1"/>
    </source>
</evidence>
<gene>
    <name evidence="2" type="ORF">VT50_0203405</name>
</gene>
<dbReference type="Pfam" id="PF12680">
    <property type="entry name" value="SnoaL_2"/>
    <property type="match status" value="1"/>
</dbReference>
<evidence type="ECO:0000259" key="1">
    <source>
        <dbReference type="Pfam" id="PF12680"/>
    </source>
</evidence>
<dbReference type="OrthoDB" id="6657864at2"/>
<dbReference type="InterPro" id="IPR032710">
    <property type="entry name" value="NTF2-like_dom_sf"/>
</dbReference>
<organism evidence="2 3">
    <name type="scientific">Streptomyces antioxidans</name>
    <dbReference type="NCBI Taxonomy" id="1507734"/>
    <lineage>
        <taxon>Bacteria</taxon>
        <taxon>Bacillati</taxon>
        <taxon>Actinomycetota</taxon>
        <taxon>Actinomycetes</taxon>
        <taxon>Kitasatosporales</taxon>
        <taxon>Streptomycetaceae</taxon>
        <taxon>Streptomyces</taxon>
    </lineage>
</organism>
<dbReference type="EMBL" id="LAKD02000004">
    <property type="protein sequence ID" value="OPF83934.1"/>
    <property type="molecule type" value="Genomic_DNA"/>
</dbReference>
<protein>
    <recommendedName>
        <fullName evidence="1">SnoaL-like domain-containing protein</fullName>
    </recommendedName>
</protein>
<dbReference type="Gene3D" id="3.10.450.50">
    <property type="match status" value="1"/>
</dbReference>
<proteinExistence type="predicted"/>